<protein>
    <submittedName>
        <fullName evidence="2">IMP cyclohydrolase-like protein</fullName>
    </submittedName>
</protein>
<dbReference type="SUPFAM" id="SSF75569">
    <property type="entry name" value="Archaeal IMP cyclohydrolase PurO"/>
    <property type="match status" value="1"/>
</dbReference>
<dbReference type="GO" id="GO:0006188">
    <property type="term" value="P:IMP biosynthetic process"/>
    <property type="evidence" value="ECO:0007669"/>
    <property type="project" value="InterPro"/>
</dbReference>
<dbReference type="AlphaFoldDB" id="W0FR28"/>
<accession>W0FR28</accession>
<sequence length="246" mass="27577">MEIMKKITPIYGVLTPEEMLKDNTYPGRGIIIGKTPDGAKAMTAYFIMGRSDNSRNRIFTEKNGEVFTEPFDAAKVQDPSLIIYAAIRSYENNLIVTNGNQTDTIWDGLKEGKTFSAALESREFEPDGPNFTPRISGMLTFGDGDFTYQMSILKSADAEGSACNRFTFSYAPLNGLGHFLHTYVCDGNPIPTFQGEPERIAVCDDIDEMTDRLWTSLNEQNKISLYVRYMDLKTGAVENRLVNKNK</sequence>
<organism evidence="2">
    <name type="scientific">uncultured bacterium Contig1500</name>
    <dbReference type="NCBI Taxonomy" id="1393442"/>
    <lineage>
        <taxon>Bacteria</taxon>
        <taxon>environmental samples</taxon>
    </lineage>
</organism>
<evidence type="ECO:0000259" key="1">
    <source>
        <dbReference type="Pfam" id="PF07826"/>
    </source>
</evidence>
<dbReference type="Gene3D" id="3.60.20.20">
    <property type="entry name" value="Inosine monophosphate cyclohydrolase-like"/>
    <property type="match status" value="1"/>
</dbReference>
<dbReference type="InterPro" id="IPR036795">
    <property type="entry name" value="IMP_cyclohydrolase-like_sf"/>
</dbReference>
<keyword evidence="2" id="KW-0378">Hydrolase</keyword>
<proteinExistence type="predicted"/>
<evidence type="ECO:0000313" key="2">
    <source>
        <dbReference type="EMBL" id="AHF25312.1"/>
    </source>
</evidence>
<dbReference type="Pfam" id="PF07826">
    <property type="entry name" value="IMP_cyclohyd"/>
    <property type="match status" value="1"/>
</dbReference>
<dbReference type="InterPro" id="IPR020600">
    <property type="entry name" value="IMP_cyclohydrolase-like"/>
</dbReference>
<reference evidence="2" key="1">
    <citation type="journal article" date="2013" name="PLoS ONE">
        <title>Metagenomic insights into the carbohydrate-active enzymes carried by the microorganisms adhering to solid digesta in the rumen of cows.</title>
        <authorList>
            <person name="Wang L."/>
            <person name="Hatem A."/>
            <person name="Catalyurek U.V."/>
            <person name="Morrison M."/>
            <person name="Yu Z."/>
        </authorList>
    </citation>
    <scope>NUCLEOTIDE SEQUENCE</scope>
</reference>
<dbReference type="GO" id="GO:0003937">
    <property type="term" value="F:IMP cyclohydrolase activity"/>
    <property type="evidence" value="ECO:0007669"/>
    <property type="project" value="InterPro"/>
</dbReference>
<feature type="domain" description="Inosine monophosphate cyclohydrolase-like" evidence="1">
    <location>
        <begin position="25"/>
        <end position="231"/>
    </location>
</feature>
<dbReference type="EMBL" id="KC246829">
    <property type="protein sequence ID" value="AHF25312.1"/>
    <property type="molecule type" value="Genomic_DNA"/>
</dbReference>
<name>W0FR28_9BACT</name>